<proteinExistence type="predicted"/>
<reference evidence="2" key="1">
    <citation type="submission" date="2023-07" db="EMBL/GenBank/DDBJ databases">
        <title>Comparative genomics of wheat-associated soil bacteria to identify genetic determinants of phenazine resistance.</title>
        <authorList>
            <person name="Mouncey N."/>
        </authorList>
    </citation>
    <scope>NUCLEOTIDE SEQUENCE</scope>
    <source>
        <strain evidence="2">V4I22</strain>
    </source>
</reference>
<dbReference type="AlphaFoldDB" id="A0AAW8FAL1"/>
<organism evidence="2 3">
    <name type="scientific">Streptomyces canus</name>
    <dbReference type="NCBI Taxonomy" id="58343"/>
    <lineage>
        <taxon>Bacteria</taxon>
        <taxon>Bacillati</taxon>
        <taxon>Actinomycetota</taxon>
        <taxon>Actinomycetes</taxon>
        <taxon>Kitasatosporales</taxon>
        <taxon>Streptomycetaceae</taxon>
        <taxon>Streptomyces</taxon>
        <taxon>Streptomyces aurantiacus group</taxon>
    </lineage>
</organism>
<dbReference type="RefSeq" id="WP_306975544.1">
    <property type="nucleotide sequence ID" value="NZ_JAUSYQ010000002.1"/>
</dbReference>
<dbReference type="Proteomes" id="UP001234216">
    <property type="component" value="Unassembled WGS sequence"/>
</dbReference>
<comment type="caution">
    <text evidence="2">The sequence shown here is derived from an EMBL/GenBank/DDBJ whole genome shotgun (WGS) entry which is preliminary data.</text>
</comment>
<feature type="region of interest" description="Disordered" evidence="1">
    <location>
        <begin position="1"/>
        <end position="25"/>
    </location>
</feature>
<accession>A0AAW8FAL1</accession>
<evidence type="ECO:0000256" key="1">
    <source>
        <dbReference type="SAM" id="MobiDB-lite"/>
    </source>
</evidence>
<gene>
    <name evidence="2" type="ORF">QFZ22_003157</name>
</gene>
<name>A0AAW8FAL1_9ACTN</name>
<dbReference type="EMBL" id="JAUSZV010000005">
    <property type="protein sequence ID" value="MDQ0907172.1"/>
    <property type="molecule type" value="Genomic_DNA"/>
</dbReference>
<protein>
    <submittedName>
        <fullName evidence="2">Uncharacterized protein</fullName>
    </submittedName>
</protein>
<evidence type="ECO:0000313" key="2">
    <source>
        <dbReference type="EMBL" id="MDQ0907172.1"/>
    </source>
</evidence>
<evidence type="ECO:0000313" key="3">
    <source>
        <dbReference type="Proteomes" id="UP001234216"/>
    </source>
</evidence>
<sequence>MGVQREGKHRRPGPGLPGGQQGEPAVTGTVALLRDAAVTGTVALLRDENIGKIANGRVCLVTKRTGDTVPLYCPPGIG</sequence>